<keyword evidence="1" id="KW-1133">Transmembrane helix</keyword>
<proteinExistence type="predicted"/>
<reference evidence="2 3" key="1">
    <citation type="submission" date="2018-08" db="EMBL/GenBank/DDBJ databases">
        <title>Genomic investigation of the strawberry pathogen Phytophthora fragariae indicates pathogenicity is determined by transcriptional variation in three key races.</title>
        <authorList>
            <person name="Adams T.M."/>
            <person name="Armitage A.D."/>
            <person name="Sobczyk M.K."/>
            <person name="Bates H.J."/>
            <person name="Dunwell J.M."/>
            <person name="Nellist C.F."/>
            <person name="Harrison R.J."/>
        </authorList>
    </citation>
    <scope>NUCLEOTIDE SEQUENCE [LARGE SCALE GENOMIC DNA]</scope>
    <source>
        <strain evidence="2 3">NOV-71</strain>
    </source>
</reference>
<organism evidence="2 3">
    <name type="scientific">Phytophthora fragariae</name>
    <dbReference type="NCBI Taxonomy" id="53985"/>
    <lineage>
        <taxon>Eukaryota</taxon>
        <taxon>Sar</taxon>
        <taxon>Stramenopiles</taxon>
        <taxon>Oomycota</taxon>
        <taxon>Peronosporomycetes</taxon>
        <taxon>Peronosporales</taxon>
        <taxon>Peronosporaceae</taxon>
        <taxon>Phytophthora</taxon>
    </lineage>
</organism>
<feature type="transmembrane region" description="Helical" evidence="1">
    <location>
        <begin position="6"/>
        <end position="30"/>
    </location>
</feature>
<evidence type="ECO:0000313" key="3">
    <source>
        <dbReference type="Proteomes" id="UP000441208"/>
    </source>
</evidence>
<keyword evidence="1" id="KW-0812">Transmembrane</keyword>
<dbReference type="Proteomes" id="UP000441208">
    <property type="component" value="Unassembled WGS sequence"/>
</dbReference>
<accession>A0A6A3TPF5</accession>
<protein>
    <submittedName>
        <fullName evidence="2">Uncharacterized protein</fullName>
    </submittedName>
</protein>
<dbReference type="EMBL" id="QXFZ01000038">
    <property type="protein sequence ID" value="KAE9138084.1"/>
    <property type="molecule type" value="Genomic_DNA"/>
</dbReference>
<comment type="caution">
    <text evidence="2">The sequence shown here is derived from an EMBL/GenBank/DDBJ whole genome shotgun (WGS) entry which is preliminary data.</text>
</comment>
<gene>
    <name evidence="2" type="ORF">PF007_g1577</name>
</gene>
<keyword evidence="1" id="KW-0472">Membrane</keyword>
<sequence>MSVAMVLAVVIPVVVSVLVVALLFKFVPVLHEAFSSLRTRHEHEKTRERIDLEVGGVLMSPEPYHMTWPTPGSKPHSPFAETPKATGLRVIERPPRSPRVMTSLVSPIRTGCSPPKRAIRGEERLPRSPVVTPTVPPPVTAIRPFGRLV</sequence>
<evidence type="ECO:0000256" key="1">
    <source>
        <dbReference type="SAM" id="Phobius"/>
    </source>
</evidence>
<evidence type="ECO:0000313" key="2">
    <source>
        <dbReference type="EMBL" id="KAE9138084.1"/>
    </source>
</evidence>
<name>A0A6A3TPF5_9STRA</name>
<dbReference type="AlphaFoldDB" id="A0A6A3TPF5"/>